<accession>A0ABP1B6P5</accession>
<name>A0ABP1B6P5_9BRYO</name>
<evidence type="ECO:0008006" key="3">
    <source>
        <dbReference type="Google" id="ProtNLM"/>
    </source>
</evidence>
<organism evidence="1 2">
    <name type="scientific">Sphagnum jensenii</name>
    <dbReference type="NCBI Taxonomy" id="128206"/>
    <lineage>
        <taxon>Eukaryota</taxon>
        <taxon>Viridiplantae</taxon>
        <taxon>Streptophyta</taxon>
        <taxon>Embryophyta</taxon>
        <taxon>Bryophyta</taxon>
        <taxon>Sphagnophytina</taxon>
        <taxon>Sphagnopsida</taxon>
        <taxon>Sphagnales</taxon>
        <taxon>Sphagnaceae</taxon>
        <taxon>Sphagnum</taxon>
    </lineage>
</organism>
<sequence>MMVAAYEPIDVFDASVKDTFHLFMFSYLKVVPPTNKVVVLGDFNVKLGCSWESSSCVMGRHHLHHDEASLLVVSHGNRDHRLLGATLQPYLQVPPWAATFGGVWDAVVLWDMP</sequence>
<reference evidence="1 2" key="1">
    <citation type="submission" date="2024-03" db="EMBL/GenBank/DDBJ databases">
        <authorList>
            <consortium name="ELIXIR-Norway"/>
            <consortium name="Elixir Norway"/>
        </authorList>
    </citation>
    <scope>NUCLEOTIDE SEQUENCE [LARGE SCALE GENOMIC DNA]</scope>
</reference>
<gene>
    <name evidence="1" type="ORF">CSSPJE1EN2_LOCUS13524</name>
</gene>
<evidence type="ECO:0000313" key="1">
    <source>
        <dbReference type="EMBL" id="CAK9870856.1"/>
    </source>
</evidence>
<dbReference type="EMBL" id="OZ023703">
    <property type="protein sequence ID" value="CAK9870856.1"/>
    <property type="molecule type" value="Genomic_DNA"/>
</dbReference>
<evidence type="ECO:0000313" key="2">
    <source>
        <dbReference type="Proteomes" id="UP001497522"/>
    </source>
</evidence>
<protein>
    <recommendedName>
        <fullName evidence="3">Endonuclease/exonuclease/phosphatase domain-containing protein</fullName>
    </recommendedName>
</protein>
<proteinExistence type="predicted"/>
<dbReference type="Proteomes" id="UP001497522">
    <property type="component" value="Chromosome 2"/>
</dbReference>
<keyword evidence="2" id="KW-1185">Reference proteome</keyword>